<evidence type="ECO:0000256" key="6">
    <source>
        <dbReference type="SAM" id="Phobius"/>
    </source>
</evidence>
<evidence type="ECO:0000256" key="1">
    <source>
        <dbReference type="ARBA" id="ARBA00004651"/>
    </source>
</evidence>
<keyword evidence="2" id="KW-1003">Cell membrane</keyword>
<evidence type="ECO:0000259" key="7">
    <source>
        <dbReference type="Pfam" id="PF12698"/>
    </source>
</evidence>
<dbReference type="GO" id="GO:0140359">
    <property type="term" value="F:ABC-type transporter activity"/>
    <property type="evidence" value="ECO:0007669"/>
    <property type="project" value="InterPro"/>
</dbReference>
<dbReference type="eggNOG" id="COG1668">
    <property type="taxonomic scope" value="Bacteria"/>
</dbReference>
<organism evidence="8 9">
    <name type="scientific">Hoylesella enoeca</name>
    <dbReference type="NCBI Taxonomy" id="76123"/>
    <lineage>
        <taxon>Bacteria</taxon>
        <taxon>Pseudomonadati</taxon>
        <taxon>Bacteroidota</taxon>
        <taxon>Bacteroidia</taxon>
        <taxon>Bacteroidales</taxon>
        <taxon>Prevotellaceae</taxon>
        <taxon>Hoylesella</taxon>
    </lineage>
</organism>
<dbReference type="PANTHER" id="PTHR30294">
    <property type="entry name" value="MEMBRANE COMPONENT OF ABC TRANSPORTER YHHJ-RELATED"/>
    <property type="match status" value="1"/>
</dbReference>
<feature type="transmembrane region" description="Helical" evidence="6">
    <location>
        <begin position="232"/>
        <end position="259"/>
    </location>
</feature>
<keyword evidence="5 6" id="KW-0472">Membrane</keyword>
<dbReference type="EMBL" id="CP013195">
    <property type="protein sequence ID" value="ALO49367.1"/>
    <property type="molecule type" value="Genomic_DNA"/>
</dbReference>
<evidence type="ECO:0000256" key="2">
    <source>
        <dbReference type="ARBA" id="ARBA00022475"/>
    </source>
</evidence>
<evidence type="ECO:0000313" key="8">
    <source>
        <dbReference type="EMBL" id="ALO49367.1"/>
    </source>
</evidence>
<feature type="transmembrane region" description="Helical" evidence="6">
    <location>
        <begin position="188"/>
        <end position="211"/>
    </location>
</feature>
<dbReference type="InterPro" id="IPR013525">
    <property type="entry name" value="ABC2_TM"/>
</dbReference>
<gene>
    <name evidence="8" type="ORF">AS203_09915</name>
</gene>
<protein>
    <recommendedName>
        <fullName evidence="7">ABC-2 type transporter transmembrane domain-containing protein</fullName>
    </recommendedName>
</protein>
<feature type="domain" description="ABC-2 type transporter transmembrane" evidence="7">
    <location>
        <begin position="24"/>
        <end position="376"/>
    </location>
</feature>
<dbReference type="GO" id="GO:0005886">
    <property type="term" value="C:plasma membrane"/>
    <property type="evidence" value="ECO:0007669"/>
    <property type="project" value="UniProtKB-SubCell"/>
</dbReference>
<evidence type="ECO:0000256" key="3">
    <source>
        <dbReference type="ARBA" id="ARBA00022692"/>
    </source>
</evidence>
<dbReference type="KEGG" id="peo:AS203_09915"/>
<proteinExistence type="predicted"/>
<comment type="subcellular location">
    <subcellularLocation>
        <location evidence="1">Cell membrane</location>
        <topology evidence="1">Multi-pass membrane protein</topology>
    </subcellularLocation>
</comment>
<dbReference type="Gene3D" id="3.40.1710.10">
    <property type="entry name" value="abc type-2 transporter like domain"/>
    <property type="match status" value="1"/>
</dbReference>
<accession>A0A0S2KM57</accession>
<evidence type="ECO:0000313" key="9">
    <source>
        <dbReference type="Proteomes" id="UP000056252"/>
    </source>
</evidence>
<dbReference type="Proteomes" id="UP000056252">
    <property type="component" value="Chromosome"/>
</dbReference>
<reference evidence="9" key="1">
    <citation type="submission" date="2015-11" db="EMBL/GenBank/DDBJ databases">
        <authorList>
            <person name="Holder M.E."/>
            <person name="Ajami N.J."/>
            <person name="Petrosino J.F."/>
        </authorList>
    </citation>
    <scope>NUCLEOTIDE SEQUENCE [LARGE SCALE GENOMIC DNA]</scope>
    <source>
        <strain evidence="9">F0113</strain>
    </source>
</reference>
<name>A0A0S2KM57_9BACT</name>
<dbReference type="AlphaFoldDB" id="A0A0S2KM57"/>
<keyword evidence="9" id="KW-1185">Reference proteome</keyword>
<dbReference type="Pfam" id="PF12698">
    <property type="entry name" value="ABC2_membrane_3"/>
    <property type="match status" value="1"/>
</dbReference>
<feature type="transmembrane region" description="Helical" evidence="6">
    <location>
        <begin position="271"/>
        <end position="294"/>
    </location>
</feature>
<keyword evidence="3 6" id="KW-0812">Transmembrane</keyword>
<dbReference type="STRING" id="76123.AS203_09915"/>
<sequence length="389" mass="43733">MKALKQIIRVAVRECGILRSNPIYLFCMVIFPIVVVVFFTSLMDEGQPTNMPVGVVDQDNTATTRALTRRLDAFQSTDIVAHYPNINEARNAIQRNEIYAFIYFPEGTTDKLLASRRPKISFYYSYASITSGALLFRDLKTIATLGSAAVGKAKLSAIGKTDEEIRTFLQPITIDLHPINNPEINYNVYLSTTLPPACLMLFIFLITAYSIGTELKFTRSKEWMRIAGNDIWIALTGKMLPQFLIFLTIIYAYLFYVFYVMGFPHAGGLGSILLLGLLTVLSAQGFGIFTFGLIPSLRMSMSVCSLWAALSFSIMGATFPLSAMGPEIEALAWLFPMRHYFMIYQINVFNGYSLLDAWPYVAALILFAALPLLVVYRIRKAMLEYVYIP</sequence>
<feature type="transmembrane region" description="Helical" evidence="6">
    <location>
        <begin position="357"/>
        <end position="376"/>
    </location>
</feature>
<feature type="transmembrane region" description="Helical" evidence="6">
    <location>
        <begin position="21"/>
        <end position="43"/>
    </location>
</feature>
<keyword evidence="4 6" id="KW-1133">Transmembrane helix</keyword>
<evidence type="ECO:0000256" key="4">
    <source>
        <dbReference type="ARBA" id="ARBA00022989"/>
    </source>
</evidence>
<dbReference type="InterPro" id="IPR051449">
    <property type="entry name" value="ABC-2_transporter_component"/>
</dbReference>
<dbReference type="RefSeq" id="WP_025065282.1">
    <property type="nucleotide sequence ID" value="NZ_CP013195.1"/>
</dbReference>
<feature type="transmembrane region" description="Helical" evidence="6">
    <location>
        <begin position="306"/>
        <end position="325"/>
    </location>
</feature>
<evidence type="ECO:0000256" key="5">
    <source>
        <dbReference type="ARBA" id="ARBA00023136"/>
    </source>
</evidence>
<dbReference type="PANTHER" id="PTHR30294:SF47">
    <property type="entry name" value="INNER MEMBRANE TRANSPORT PERMEASE YHHJ"/>
    <property type="match status" value="1"/>
</dbReference>